<comment type="similarity">
    <text evidence="1">Belongs to the UPF0311 family.</text>
</comment>
<dbReference type="Proteomes" id="UP000187941">
    <property type="component" value="Chromosome"/>
</dbReference>
<sequence>MRLSPAFVITATLGPMQDLGPTTRGHRRIIPITGGTFNGTMPDGTPLRGNVLPGGADWQIVRPDGVAEVEARYTLQTDDGTLILITNRGYRHGPAEVLKRVADGEWVDPAEYYFRTTPMFEVAPGPHDWLGRTVFVATGERRADEVIIRVFAVE</sequence>
<protein>
    <recommendedName>
        <fullName evidence="1">UPF0311 protein AWR27_00620</fullName>
    </recommendedName>
</protein>
<evidence type="ECO:0000313" key="2">
    <source>
        <dbReference type="EMBL" id="AQG77982.1"/>
    </source>
</evidence>
<gene>
    <name evidence="2" type="ORF">AWR27_00620</name>
</gene>
<evidence type="ECO:0000256" key="1">
    <source>
        <dbReference type="HAMAP-Rule" id="MF_00775"/>
    </source>
</evidence>
<accession>A0A1P9WRJ0</accession>
<dbReference type="KEGG" id="smon:AWR27_00620"/>
<proteinExistence type="inferred from homology"/>
<keyword evidence="3" id="KW-1185">Reference proteome</keyword>
<dbReference type="AlphaFoldDB" id="A0A1P9WRJ0"/>
<dbReference type="RefSeq" id="WP_077129407.1">
    <property type="nucleotide sequence ID" value="NZ_CP014263.1"/>
</dbReference>
<dbReference type="OrthoDB" id="572332at2"/>
<dbReference type="STRING" id="1178516.AWR27_00620"/>
<dbReference type="Gene3D" id="2.40.160.20">
    <property type="match status" value="1"/>
</dbReference>
<dbReference type="EMBL" id="CP014263">
    <property type="protein sequence ID" value="AQG77982.1"/>
    <property type="molecule type" value="Genomic_DNA"/>
</dbReference>
<dbReference type="Pfam" id="PF11578">
    <property type="entry name" value="DUF3237"/>
    <property type="match status" value="1"/>
</dbReference>
<dbReference type="HAMAP" id="MF_00775">
    <property type="entry name" value="UPF0311"/>
    <property type="match status" value="1"/>
</dbReference>
<name>A0A1P9WRJ0_9BACT</name>
<reference evidence="2 3" key="1">
    <citation type="submission" date="2016-01" db="EMBL/GenBank/DDBJ databases">
        <authorList>
            <person name="Oliw E.H."/>
        </authorList>
    </citation>
    <scope>NUCLEOTIDE SEQUENCE [LARGE SCALE GENOMIC DNA]</scope>
    <source>
        <strain evidence="2 3">DY10</strain>
    </source>
</reference>
<dbReference type="PANTHER" id="PTHR37315">
    <property type="entry name" value="UPF0311 PROTEIN BLR7842"/>
    <property type="match status" value="1"/>
</dbReference>
<organism evidence="2 3">
    <name type="scientific">Spirosoma montaniterrae</name>
    <dbReference type="NCBI Taxonomy" id="1178516"/>
    <lineage>
        <taxon>Bacteria</taxon>
        <taxon>Pseudomonadati</taxon>
        <taxon>Bacteroidota</taxon>
        <taxon>Cytophagia</taxon>
        <taxon>Cytophagales</taxon>
        <taxon>Cytophagaceae</taxon>
        <taxon>Spirosoma</taxon>
    </lineage>
</organism>
<evidence type="ECO:0000313" key="3">
    <source>
        <dbReference type="Proteomes" id="UP000187941"/>
    </source>
</evidence>
<dbReference type="InterPro" id="IPR020915">
    <property type="entry name" value="UPF0311"/>
</dbReference>
<dbReference type="PANTHER" id="PTHR37315:SF1">
    <property type="entry name" value="UPF0311 PROTEIN BLR7842"/>
    <property type="match status" value="1"/>
</dbReference>